<keyword evidence="8 9" id="KW-0472">Membrane</keyword>
<dbReference type="EMBL" id="LR019955">
    <property type="protein sequence ID" value="SVE89574.1"/>
    <property type="molecule type" value="mRNA"/>
</dbReference>
<feature type="transmembrane region" description="Helical" evidence="9">
    <location>
        <begin position="103"/>
        <end position="124"/>
    </location>
</feature>
<feature type="transmembrane region" description="Helical" evidence="9">
    <location>
        <begin position="35"/>
        <end position="54"/>
    </location>
</feature>
<dbReference type="GO" id="GO:0005829">
    <property type="term" value="C:cytosol"/>
    <property type="evidence" value="ECO:0007669"/>
    <property type="project" value="GOC"/>
</dbReference>
<evidence type="ECO:0000256" key="6">
    <source>
        <dbReference type="ARBA" id="ARBA00022989"/>
    </source>
</evidence>
<dbReference type="EMBL" id="LR021209">
    <property type="protein sequence ID" value="SVE90828.1"/>
    <property type="molecule type" value="mRNA"/>
</dbReference>
<reference evidence="14" key="1">
    <citation type="submission" date="2018-08" db="EMBL/GenBank/DDBJ databases">
        <authorList>
            <person name="Cornetti L."/>
        </authorList>
    </citation>
    <scope>NUCLEOTIDE SEQUENCE</scope>
    <source>
        <strain evidence="11">RU-BU1-3</strain>
        <strain evidence="10">RU-NOV1-01</strain>
        <strain evidence="14">RU-TU2-01</strain>
        <strain evidence="12">RU-TY6-1</strain>
        <strain evidence="13">RU-TY6-3</strain>
    </source>
</reference>
<dbReference type="Pfam" id="PF09801">
    <property type="entry name" value="SYS1"/>
    <property type="match status" value="1"/>
</dbReference>
<dbReference type="GO" id="GO:0005802">
    <property type="term" value="C:trans-Golgi network"/>
    <property type="evidence" value="ECO:0007669"/>
    <property type="project" value="TreeGrafter"/>
</dbReference>
<comment type="similarity">
    <text evidence="2">Belongs to the SYS1 family.</text>
</comment>
<dbReference type="GO" id="GO:0006895">
    <property type="term" value="P:Golgi to endosome transport"/>
    <property type="evidence" value="ECO:0007669"/>
    <property type="project" value="TreeGrafter"/>
</dbReference>
<keyword evidence="4 9" id="KW-0812">Transmembrane</keyword>
<evidence type="ECO:0000256" key="3">
    <source>
        <dbReference type="ARBA" id="ARBA00022448"/>
    </source>
</evidence>
<evidence type="ECO:0000256" key="8">
    <source>
        <dbReference type="ARBA" id="ARBA00023136"/>
    </source>
</evidence>
<dbReference type="EMBL" id="LR022458">
    <property type="protein sequence ID" value="SVE92077.1"/>
    <property type="molecule type" value="mRNA"/>
</dbReference>
<evidence type="ECO:0000256" key="2">
    <source>
        <dbReference type="ARBA" id="ARBA00008160"/>
    </source>
</evidence>
<evidence type="ECO:0000256" key="7">
    <source>
        <dbReference type="ARBA" id="ARBA00023034"/>
    </source>
</evidence>
<name>A0A4Y7NHJ7_9CRUS</name>
<sequence length="169" mass="19201">MYYFHCSPIFCSFFSLTGKPSIFDIFLHICLKAELICLLNYTLQILLLLLNVLAGHPVSIDYIFKYQEVNVKDVSGRLVVACFLLNSLISATSLWVIVQRTKLCLDFSVTAFFLHLVASLIYNSGWPYSASWWVLQFSCVTITCVLAEFLCMRSEMKSIPLGMSARVDL</sequence>
<organism evidence="14">
    <name type="scientific">Daphnia sinensis</name>
    <dbReference type="NCBI Taxonomy" id="1820382"/>
    <lineage>
        <taxon>Eukaryota</taxon>
        <taxon>Metazoa</taxon>
        <taxon>Ecdysozoa</taxon>
        <taxon>Arthropoda</taxon>
        <taxon>Crustacea</taxon>
        <taxon>Branchiopoda</taxon>
        <taxon>Diplostraca</taxon>
        <taxon>Cladocera</taxon>
        <taxon>Anomopoda</taxon>
        <taxon>Daphniidae</taxon>
        <taxon>Daphnia</taxon>
        <taxon>Daphnia similis group</taxon>
    </lineage>
</organism>
<evidence type="ECO:0000313" key="11">
    <source>
        <dbReference type="EMBL" id="SVE89574.1"/>
    </source>
</evidence>
<dbReference type="EMBL" id="LR020580">
    <property type="protein sequence ID" value="SVE90199.1"/>
    <property type="molecule type" value="mRNA"/>
</dbReference>
<feature type="transmembrane region" description="Helical" evidence="9">
    <location>
        <begin position="130"/>
        <end position="151"/>
    </location>
</feature>
<keyword evidence="5" id="KW-0653">Protein transport</keyword>
<protein>
    <submittedName>
        <fullName evidence="14">EOG090X0FH3</fullName>
    </submittedName>
</protein>
<keyword evidence="6 9" id="KW-1133">Transmembrane helix</keyword>
<dbReference type="PANTHER" id="PTHR12952">
    <property type="entry name" value="SYS1"/>
    <property type="match status" value="1"/>
</dbReference>
<accession>A0A4Y7NHJ7</accession>
<evidence type="ECO:0000313" key="12">
    <source>
        <dbReference type="EMBL" id="SVE90199.1"/>
    </source>
</evidence>
<evidence type="ECO:0000313" key="13">
    <source>
        <dbReference type="EMBL" id="SVE90828.1"/>
    </source>
</evidence>
<evidence type="ECO:0000256" key="1">
    <source>
        <dbReference type="ARBA" id="ARBA00004653"/>
    </source>
</evidence>
<keyword evidence="3" id="KW-0813">Transport</keyword>
<evidence type="ECO:0000313" key="10">
    <source>
        <dbReference type="EMBL" id="SVE88952.1"/>
    </source>
</evidence>
<dbReference type="AlphaFoldDB" id="A0A4Y7NHJ7"/>
<keyword evidence="7" id="KW-0333">Golgi apparatus</keyword>
<comment type="subcellular location">
    <subcellularLocation>
        <location evidence="1">Golgi apparatus membrane</location>
        <topology evidence="1">Multi-pass membrane protein</topology>
    </subcellularLocation>
</comment>
<dbReference type="GO" id="GO:0043001">
    <property type="term" value="P:Golgi to plasma membrane protein transport"/>
    <property type="evidence" value="ECO:0007669"/>
    <property type="project" value="TreeGrafter"/>
</dbReference>
<feature type="transmembrane region" description="Helical" evidence="9">
    <location>
        <begin position="74"/>
        <end position="96"/>
    </location>
</feature>
<dbReference type="PANTHER" id="PTHR12952:SF0">
    <property type="entry name" value="PROTEIN SYS1 HOMOLOG"/>
    <property type="match status" value="1"/>
</dbReference>
<dbReference type="GO" id="GO:0000139">
    <property type="term" value="C:Golgi membrane"/>
    <property type="evidence" value="ECO:0007669"/>
    <property type="project" value="UniProtKB-SubCell"/>
</dbReference>
<evidence type="ECO:0000313" key="14">
    <source>
        <dbReference type="EMBL" id="SVE92077.1"/>
    </source>
</evidence>
<gene>
    <name evidence="14" type="primary">EOG090X0FH3</name>
</gene>
<evidence type="ECO:0000256" key="5">
    <source>
        <dbReference type="ARBA" id="ARBA00022927"/>
    </source>
</evidence>
<proteinExistence type="evidence at transcript level"/>
<evidence type="ECO:0000256" key="4">
    <source>
        <dbReference type="ARBA" id="ARBA00022692"/>
    </source>
</evidence>
<evidence type="ECO:0000256" key="9">
    <source>
        <dbReference type="SAM" id="Phobius"/>
    </source>
</evidence>
<dbReference type="EMBL" id="LR019333">
    <property type="protein sequence ID" value="SVE88952.1"/>
    <property type="molecule type" value="mRNA"/>
</dbReference>
<dbReference type="InterPro" id="IPR019185">
    <property type="entry name" value="Integral_membrane_SYS1-rel"/>
</dbReference>
<dbReference type="GO" id="GO:0034067">
    <property type="term" value="P:protein localization to Golgi apparatus"/>
    <property type="evidence" value="ECO:0007669"/>
    <property type="project" value="TreeGrafter"/>
</dbReference>